<feature type="compositionally biased region" description="Low complexity" evidence="1">
    <location>
        <begin position="105"/>
        <end position="115"/>
    </location>
</feature>
<dbReference type="VEuPathDB" id="ToxoDB:NCLIV_054920"/>
<feature type="region of interest" description="Disordered" evidence="1">
    <location>
        <begin position="1178"/>
        <end position="1273"/>
    </location>
</feature>
<feature type="compositionally biased region" description="Polar residues" evidence="1">
    <location>
        <begin position="258"/>
        <end position="268"/>
    </location>
</feature>
<dbReference type="Gene3D" id="1.20.5.2050">
    <property type="match status" value="2"/>
</dbReference>
<evidence type="ECO:0000313" key="4">
    <source>
        <dbReference type="Proteomes" id="UP000007494"/>
    </source>
</evidence>
<feature type="compositionally biased region" description="Low complexity" evidence="1">
    <location>
        <begin position="786"/>
        <end position="799"/>
    </location>
</feature>
<feature type="region of interest" description="Disordered" evidence="1">
    <location>
        <begin position="781"/>
        <end position="978"/>
    </location>
</feature>
<feature type="compositionally biased region" description="Polar residues" evidence="1">
    <location>
        <begin position="93"/>
        <end position="104"/>
    </location>
</feature>
<feature type="compositionally biased region" description="Basic and acidic residues" evidence="1">
    <location>
        <begin position="1583"/>
        <end position="1592"/>
    </location>
</feature>
<feature type="compositionally biased region" description="Basic residues" evidence="1">
    <location>
        <begin position="680"/>
        <end position="689"/>
    </location>
</feature>
<feature type="compositionally biased region" description="Basic and acidic residues" evidence="1">
    <location>
        <begin position="942"/>
        <end position="954"/>
    </location>
</feature>
<reference evidence="3" key="4">
    <citation type="journal article" date="2015" name="PLoS ONE">
        <title>Comprehensive Evaluation of Toxoplasma gondii VEG and Neospora caninum LIV Genomes with Tachyzoite Stage Transcriptome and Proteome Defines Novel Transcript Features.</title>
        <authorList>
            <person name="Ramaprasad A."/>
            <person name="Mourier T."/>
            <person name="Naeem R."/>
            <person name="Malas T.B."/>
            <person name="Moussa E."/>
            <person name="Panigrahi A."/>
            <person name="Vermont S.J."/>
            <person name="Otto T.D."/>
            <person name="Wastling J."/>
            <person name="Pain A."/>
        </authorList>
    </citation>
    <scope>NUCLEOTIDE SEQUENCE</scope>
    <source>
        <strain evidence="3">Liverpool</strain>
    </source>
</reference>
<feature type="region of interest" description="Disordered" evidence="1">
    <location>
        <begin position="677"/>
        <end position="706"/>
    </location>
</feature>
<keyword evidence="4" id="KW-1185">Reference proteome</keyword>
<name>F0VMX1_NEOCL</name>
<feature type="compositionally biased region" description="Low complexity" evidence="1">
    <location>
        <begin position="1843"/>
        <end position="1852"/>
    </location>
</feature>
<feature type="compositionally biased region" description="Low complexity" evidence="1">
    <location>
        <begin position="1999"/>
        <end position="2009"/>
    </location>
</feature>
<dbReference type="Proteomes" id="UP000007494">
    <property type="component" value="Chromosome XI"/>
</dbReference>
<dbReference type="EMBL" id="FR823392">
    <property type="protein sequence ID" value="CBZ55067.1"/>
    <property type="molecule type" value="Genomic_DNA"/>
</dbReference>
<reference evidence="4" key="3">
    <citation type="journal article" date="2012" name="PLoS Pathog.">
        <title>Comparative genomics of the apicomplexan parasites Toxoplasma gondii and Neospora caninum: Coccidia differing in host range and transmission strategy.</title>
        <authorList>
            <person name="Reid A.J."/>
            <person name="Vermont S.J."/>
            <person name="Cotton J.A."/>
            <person name="Harris D."/>
            <person name="Hill-Cawthorne G.A."/>
            <person name="Konen-Waisman S."/>
            <person name="Latham S.M."/>
            <person name="Mourier T."/>
            <person name="Norton R."/>
            <person name="Quail M.A."/>
            <person name="Sanders M."/>
            <person name="Shanmugam D."/>
            <person name="Sohal A."/>
            <person name="Wasmuth J.D."/>
            <person name="Brunk B."/>
            <person name="Grigg M.E."/>
            <person name="Howard J.C."/>
            <person name="Parkinson J."/>
            <person name="Roos D.S."/>
            <person name="Trees A.J."/>
            <person name="Berriman M."/>
            <person name="Pain A."/>
            <person name="Wastling J.M."/>
        </authorList>
    </citation>
    <scope>NUCLEOTIDE SEQUENCE [LARGE SCALE GENOMIC DNA]</scope>
    <source>
        <strain evidence="4">Liverpool</strain>
    </source>
</reference>
<feature type="region of interest" description="Disordered" evidence="1">
    <location>
        <begin position="1943"/>
        <end position="2135"/>
    </location>
</feature>
<feature type="compositionally biased region" description="Polar residues" evidence="1">
    <location>
        <begin position="220"/>
        <end position="243"/>
    </location>
</feature>
<feature type="region of interest" description="Disordered" evidence="1">
    <location>
        <begin position="990"/>
        <end position="1127"/>
    </location>
</feature>
<feature type="compositionally biased region" description="Basic and acidic residues" evidence="1">
    <location>
        <begin position="1025"/>
        <end position="1041"/>
    </location>
</feature>
<dbReference type="OMA" id="PIVSWDD"/>
<evidence type="ECO:0000313" key="3">
    <source>
        <dbReference type="EMBL" id="CEL69791.1"/>
    </source>
</evidence>
<feature type="region of interest" description="Disordered" evidence="1">
    <location>
        <begin position="1830"/>
        <end position="1853"/>
    </location>
</feature>
<evidence type="ECO:0000313" key="2">
    <source>
        <dbReference type="EMBL" id="CBZ55067.1"/>
    </source>
</evidence>
<reference evidence="2" key="1">
    <citation type="submission" date="2011-02" db="EMBL/GenBank/DDBJ databases">
        <authorList>
            <person name="Aslett M."/>
        </authorList>
    </citation>
    <scope>NUCLEOTIDE SEQUENCE</scope>
    <source>
        <strain evidence="2">Liverpool</strain>
    </source>
</reference>
<dbReference type="OrthoDB" id="348762at2759"/>
<feature type="region of interest" description="Disordered" evidence="1">
    <location>
        <begin position="1"/>
        <end position="407"/>
    </location>
</feature>
<feature type="compositionally biased region" description="Basic and acidic residues" evidence="1">
    <location>
        <begin position="2098"/>
        <end position="2118"/>
    </location>
</feature>
<feature type="compositionally biased region" description="Polar residues" evidence="1">
    <location>
        <begin position="131"/>
        <end position="148"/>
    </location>
</feature>
<feature type="compositionally biased region" description="Basic and acidic residues" evidence="1">
    <location>
        <begin position="1261"/>
        <end position="1271"/>
    </location>
</feature>
<accession>F0VMX1</accession>
<feature type="compositionally biased region" description="Low complexity" evidence="1">
    <location>
        <begin position="829"/>
        <end position="840"/>
    </location>
</feature>
<gene>
    <name evidence="3" type="ORF">BN1204_054920</name>
    <name evidence="2" type="ORF">NCLIV_054920</name>
</gene>
<feature type="compositionally biased region" description="Basic and acidic residues" evidence="1">
    <location>
        <begin position="841"/>
        <end position="850"/>
    </location>
</feature>
<feature type="region of interest" description="Disordered" evidence="1">
    <location>
        <begin position="1571"/>
        <end position="1601"/>
    </location>
</feature>
<feature type="compositionally biased region" description="Basic and acidic residues" evidence="1">
    <location>
        <begin position="817"/>
        <end position="828"/>
    </location>
</feature>
<dbReference type="GeneID" id="13441021"/>
<sequence>MSPTVESEAGGKAPRPGGGFALNLRSRRVSVNATEAVSPSSLLAETTASRGTSGCATPGKAPQLGVGESRSPVQSKGGREEKDKKNRLLSRRLATSSGNFTIRRTSSSTSASSTSDGNVLVPAAGPVNEPGPQTTEVPATSSFLTSFPSVAGAEGGDGARQKSAGVEAPGARVLEETRAQTAVQSRTDGTEAKGLERKEKRPAAPGSLSGMREEKRKKTQGQGTEKSQAESFSRSNTMSSNAPSKPCLAASDEEKSLSRTGSALSSFSVHEENQARRGSDGEGKVCAPRLESTPAKIVDSGPLDPDGAQRPVVGVSDPAPCSGAFAALPHESGDQEVSENRSAPTGESERPERGTHVAIPPSPAVAPSFRRRSLSLDMHESRSEGPSVCTPSESAWPHGRKPRDPARVPVSACAGSASPFSPPDVALFLDCLFVGEQAARRAHARLDAVMRDVETAYSAVARAGACFASLLGIPQLSAFAASDLAASVARGRSRGSGGYRGRGDLGGDEGPWPVRGDQEWGGGRWGRVRPCSRAEFGLPQEEGLEAAASRGREVGPEDRLLPPFLASSRPCHSPCWTESVSRGEAGTAEPGLLLLETEDRAPRLAADRGSRETDSTSLLFELAEFLWNKGALSSRPNGDGDSEKRPRSSAEAVELLRAFSRDKTRVSADLGSSFDLASPRKAHCGRHPKGLGEASSGAVSPHRETGPFAFPPSGALGLWPSEQGASTPDGCGRLAGCEERKRAGATPQRAESGECGEADVLARSEKGDAACLFDCEGEELRRKKSGSTTSSQSGGASRGARWREQSSSSGDRTAGAKRGDRGEKEGPKSAKGGAEEGGSAPREKTSREEPGSGEDLSTTEVGIASEGISKLESANLDQKDHATGGEAEDAMRLPYSSKEVSRATSKSGRGGDADGSGSGTGASAQSGVLTRGRAAACRQKPKAGDKGNVEEGRSRQGTGRGVGGGEGENKVGDSEQSLAIGIEEFLHAFKTRHADSATPNDRDSAGASHPQKRAKLAGVNGSRSFKAEGEESVEGSKEGKEPANGAFSPCGNLPFSDRPLGAAEIREKQEVESDADEPERRFSVDPRSSSTPHWLFGGSSGGSPPRPRGRLPFWDGTPGSEGRADLDWKMETGASLTSEEKALVARFGHLFSPSGGSASRGALPRGDSLASLWGEDAESDGLACHSGRPCQSGRRLPLWIGDGLSASSEARDSRGAGGGAALPSWTPPSEKGRGGGGLSGPRKQDLIRGESGAPGSLGSSRRNDPDGKDDLPTLSSAYGLSGACCPREPACAKMGASKNGSLIDCASSRSSDFFNAAQFRSTDETLGCVPFLRGNSETSRLFFRGEGAAGERESRWSLSAGGGASTFASTQFGLDKPSESLASRSPAFSSQWAALASTRGARLPSASGRSLHNAFSPYDTLCGARNGTGSVGRSGCSPEDLDDAFSQETSFLPRSGTAPLSCSGLALDAAGHSAANAFHKDAFLSAGFGDLGSEKGSTRNFSGGLDDAEHLFSAARGGAGACGVRRPSSRDSEEGSSSDGDLPEAAKTTWPGAVGNGPALAPRLHCVVPVGASRKPRSPGESGETRESRDGRGYVSDVPGVSYRSTPHSGWRFRWKDAETGKEYSRCFSVNKFGFERAKRKAERVAREMRQGRSIIISNHTRTKVYLAETNGSPSGDAASVEGSGAFNGRVSQALPSFLLNAPGGSGGPPSVSSVAVSSAGGPAAHASSLLASLCEPEKTASKAAPSAGDATLGAPGVECGSRVFFASGGAKADFGQHDADGGCSPRFDGSSPFFLSLQTPCGGSTSEASGSGAASSFLFASAREYARGESKSGEPLAGSERQPQSSAFASPPFSPGALFQTASLAGGKTGAGAEGGDSEKEESLSSSVRGVIFEHSRGSWRGLVVDKDTGRQQVRRFSARKYGHMEARVRAERFCLEAQRFRETRGSNAASGEIAGGGVSPLKHDLCGPLGDEPPVSPLPGPRGGGGDSPGSGERRAGASTSFGATSAHGQPASVAGGGPGDGPFPVSGGKRRSGREREASEASKLLDAAGAGLRGDSAERESAGNENGAAPPVKEGRGDGEEDAVSPQPNGSFETEATKDEPGDGGAREGDAEGTRAKAPNGPSAVDGPGSGL</sequence>
<proteinExistence type="predicted"/>
<dbReference type="InParanoid" id="F0VMX1"/>
<feature type="compositionally biased region" description="Basic and acidic residues" evidence="1">
    <location>
        <begin position="77"/>
        <end position="86"/>
    </location>
</feature>
<feature type="region of interest" description="Disordered" evidence="1">
    <location>
        <begin position="1867"/>
        <end position="1888"/>
    </location>
</feature>
<feature type="compositionally biased region" description="Basic and acidic residues" evidence="1">
    <location>
        <begin position="188"/>
        <end position="202"/>
    </location>
</feature>
<dbReference type="RefSeq" id="XP_003885095.1">
    <property type="nucleotide sequence ID" value="XM_003885046.1"/>
</dbReference>
<feature type="compositionally biased region" description="Basic and acidic residues" evidence="1">
    <location>
        <begin position="269"/>
        <end position="283"/>
    </location>
</feature>
<organism evidence="2 4">
    <name type="scientific">Neospora caninum (strain Liverpool)</name>
    <dbReference type="NCBI Taxonomy" id="572307"/>
    <lineage>
        <taxon>Eukaryota</taxon>
        <taxon>Sar</taxon>
        <taxon>Alveolata</taxon>
        <taxon>Apicomplexa</taxon>
        <taxon>Conoidasida</taxon>
        <taxon>Coccidia</taxon>
        <taxon>Eucoccidiorida</taxon>
        <taxon>Eimeriorina</taxon>
        <taxon>Sarcocystidae</taxon>
        <taxon>Neospora</taxon>
    </lineage>
</organism>
<feature type="region of interest" description="Disordered" evidence="1">
    <location>
        <begin position="492"/>
        <end position="519"/>
    </location>
</feature>
<feature type="compositionally biased region" description="Polar residues" evidence="1">
    <location>
        <begin position="29"/>
        <end position="55"/>
    </location>
</feature>
<dbReference type="eggNOG" id="ENOG502QYGW">
    <property type="taxonomic scope" value="Eukaryota"/>
</dbReference>
<reference evidence="2" key="2">
    <citation type="submission" date="2011-03" db="EMBL/GenBank/DDBJ databases">
        <title>Comparative genomics and transcriptomics of Neospora caninum and Toxoplasma gondii.</title>
        <authorList>
            <person name="Reid A.J."/>
            <person name="Sohal A."/>
            <person name="Harris D."/>
            <person name="Quail M."/>
            <person name="Sanders M."/>
            <person name="Berriman M."/>
            <person name="Wastling J.M."/>
            <person name="Pain A."/>
        </authorList>
    </citation>
    <scope>NUCLEOTIDE SEQUENCE</scope>
    <source>
        <strain evidence="2">Liverpool</strain>
    </source>
</reference>
<protein>
    <submittedName>
        <fullName evidence="3">AP2 domain transcription factor AP2XI-2</fullName>
    </submittedName>
</protein>
<evidence type="ECO:0000256" key="1">
    <source>
        <dbReference type="SAM" id="MobiDB-lite"/>
    </source>
</evidence>
<dbReference type="EMBL" id="LN714486">
    <property type="protein sequence ID" value="CEL69791.1"/>
    <property type="molecule type" value="Genomic_DNA"/>
</dbReference>
<feature type="compositionally biased region" description="Gly residues" evidence="1">
    <location>
        <begin position="908"/>
        <end position="920"/>
    </location>
</feature>
<feature type="compositionally biased region" description="Basic and acidic residues" evidence="1">
    <location>
        <begin position="990"/>
        <end position="1004"/>
    </location>
</feature>
<feature type="region of interest" description="Disordered" evidence="1">
    <location>
        <begin position="1518"/>
        <end position="1557"/>
    </location>
</feature>